<feature type="transmembrane region" description="Helical" evidence="1">
    <location>
        <begin position="21"/>
        <end position="40"/>
    </location>
</feature>
<dbReference type="RefSeq" id="WP_090207516.1">
    <property type="nucleotide sequence ID" value="NZ_FOZM01000001.1"/>
</dbReference>
<keyword evidence="1" id="KW-1133">Transmembrane helix</keyword>
<evidence type="ECO:0000313" key="3">
    <source>
        <dbReference type="Proteomes" id="UP000198926"/>
    </source>
</evidence>
<dbReference type="Proteomes" id="UP000198926">
    <property type="component" value="Unassembled WGS sequence"/>
</dbReference>
<proteinExistence type="predicted"/>
<evidence type="ECO:0000256" key="1">
    <source>
        <dbReference type="SAM" id="Phobius"/>
    </source>
</evidence>
<dbReference type="OrthoDB" id="7649737at2"/>
<keyword evidence="1" id="KW-0812">Transmembrane</keyword>
<feature type="transmembrane region" description="Helical" evidence="1">
    <location>
        <begin position="46"/>
        <end position="67"/>
    </location>
</feature>
<reference evidence="2 3" key="1">
    <citation type="submission" date="2016-10" db="EMBL/GenBank/DDBJ databases">
        <authorList>
            <person name="de Groot N.N."/>
        </authorList>
    </citation>
    <scope>NUCLEOTIDE SEQUENCE [LARGE SCALE GENOMIC DNA]</scope>
    <source>
        <strain evidence="2 3">DSM 29433</strain>
    </source>
</reference>
<organism evidence="2 3">
    <name type="scientific">Yoonia litorea</name>
    <dbReference type="NCBI Taxonomy" id="1123755"/>
    <lineage>
        <taxon>Bacteria</taxon>
        <taxon>Pseudomonadati</taxon>
        <taxon>Pseudomonadota</taxon>
        <taxon>Alphaproteobacteria</taxon>
        <taxon>Rhodobacterales</taxon>
        <taxon>Paracoccaceae</taxon>
        <taxon>Yoonia</taxon>
    </lineage>
</organism>
<keyword evidence="1" id="KW-0472">Membrane</keyword>
<protein>
    <submittedName>
        <fullName evidence="2">Uncharacterized protein</fullName>
    </submittedName>
</protein>
<sequence>MHIQWPSFDQMTYRVMRLRRLLAVAMMIPLIGLLSVSWAYPDVLSAAHASIAACGLALLLVAHVVIFPNVTLETLALAFAATGLVVIMPLIKALAVWAPVEQQSGALLLLVAFAVALCGVVMILCQILLGGIIYAGPTVKRVMVASQTVECSAKFALQQLSLAPNSRRGRLLAGEVDDNGFFDVAVATMGHDGTPECIRVDAKVLESNSDQHDVMLISRSGAVTVTSLRVTPVAGGASVEVRDMPGDFTLGMYLLFWLTDQQADTLTEMTDLMAGREGRANGLSHHISLTSVAGALLSPRAPMID</sequence>
<feature type="transmembrane region" description="Helical" evidence="1">
    <location>
        <begin position="106"/>
        <end position="134"/>
    </location>
</feature>
<gene>
    <name evidence="2" type="ORF">SAMN05444714_0868</name>
</gene>
<accession>A0A1I6LT00</accession>
<feature type="transmembrane region" description="Helical" evidence="1">
    <location>
        <begin position="74"/>
        <end position="100"/>
    </location>
</feature>
<keyword evidence="3" id="KW-1185">Reference proteome</keyword>
<dbReference type="AlphaFoldDB" id="A0A1I6LT00"/>
<name>A0A1I6LT00_9RHOB</name>
<dbReference type="STRING" id="1123755.SAMN05444714_0868"/>
<dbReference type="EMBL" id="FOZM01000001">
    <property type="protein sequence ID" value="SFS06595.1"/>
    <property type="molecule type" value="Genomic_DNA"/>
</dbReference>
<evidence type="ECO:0000313" key="2">
    <source>
        <dbReference type="EMBL" id="SFS06595.1"/>
    </source>
</evidence>